<evidence type="ECO:0000256" key="4">
    <source>
        <dbReference type="SAM" id="MobiDB-lite"/>
    </source>
</evidence>
<dbReference type="CDD" id="cd11326">
    <property type="entry name" value="AmyAc_Glg_debranch"/>
    <property type="match status" value="1"/>
</dbReference>
<keyword evidence="3" id="KW-0326">Glycosidase</keyword>
<dbReference type="InterPro" id="IPR006047">
    <property type="entry name" value="GH13_cat_dom"/>
</dbReference>
<comment type="similarity">
    <text evidence="1">Belongs to the glycosyl hydrolase 13 family.</text>
</comment>
<dbReference type="CDD" id="cd02856">
    <property type="entry name" value="E_set_GDE_Isoamylase_N"/>
    <property type="match status" value="1"/>
</dbReference>
<evidence type="ECO:0000256" key="3">
    <source>
        <dbReference type="ARBA" id="ARBA00023295"/>
    </source>
</evidence>
<dbReference type="Gene3D" id="2.60.40.10">
    <property type="entry name" value="Immunoglobulins"/>
    <property type="match status" value="1"/>
</dbReference>
<dbReference type="GO" id="GO:0005980">
    <property type="term" value="P:glycogen catabolic process"/>
    <property type="evidence" value="ECO:0007669"/>
    <property type="project" value="InterPro"/>
</dbReference>
<dbReference type="SMART" id="SM00642">
    <property type="entry name" value="Aamy"/>
    <property type="match status" value="1"/>
</dbReference>
<dbReference type="Gene3D" id="3.20.20.80">
    <property type="entry name" value="Glycosidases"/>
    <property type="match status" value="1"/>
</dbReference>
<dbReference type="SUPFAM" id="SSF81296">
    <property type="entry name" value="E set domains"/>
    <property type="match status" value="1"/>
</dbReference>
<feature type="region of interest" description="Disordered" evidence="4">
    <location>
        <begin position="435"/>
        <end position="461"/>
    </location>
</feature>
<dbReference type="Pfam" id="PF02922">
    <property type="entry name" value="CBM_48"/>
    <property type="match status" value="1"/>
</dbReference>
<dbReference type="InterPro" id="IPR013783">
    <property type="entry name" value="Ig-like_fold"/>
</dbReference>
<name>A0A7S9LTA8_9RHOB</name>
<organism evidence="6 7">
    <name type="scientific">Pontivivens ytuae</name>
    <dbReference type="NCBI Taxonomy" id="2789856"/>
    <lineage>
        <taxon>Bacteria</taxon>
        <taxon>Pseudomonadati</taxon>
        <taxon>Pseudomonadota</taxon>
        <taxon>Alphaproteobacteria</taxon>
        <taxon>Rhodobacterales</taxon>
        <taxon>Paracoccaceae</taxon>
        <taxon>Pontivivens</taxon>
    </lineage>
</organism>
<dbReference type="InterPro" id="IPR004193">
    <property type="entry name" value="Glyco_hydro_13_N"/>
</dbReference>
<dbReference type="RefSeq" id="WP_196104085.1">
    <property type="nucleotide sequence ID" value="NZ_CP064942.1"/>
</dbReference>
<dbReference type="GO" id="GO:0004135">
    <property type="term" value="F:amylo-alpha-1,6-glucosidase activity"/>
    <property type="evidence" value="ECO:0007669"/>
    <property type="project" value="InterPro"/>
</dbReference>
<dbReference type="SUPFAM" id="SSF51445">
    <property type="entry name" value="(Trans)glycosidases"/>
    <property type="match status" value="1"/>
</dbReference>
<dbReference type="InterPro" id="IPR014756">
    <property type="entry name" value="Ig_E-set"/>
</dbReference>
<gene>
    <name evidence="6" type="primary">glgX</name>
    <name evidence="6" type="ORF">I0K15_03700</name>
</gene>
<keyword evidence="2" id="KW-0378">Hydrolase</keyword>
<evidence type="ECO:0000259" key="5">
    <source>
        <dbReference type="SMART" id="SM00642"/>
    </source>
</evidence>
<evidence type="ECO:0000256" key="1">
    <source>
        <dbReference type="ARBA" id="ARBA00008061"/>
    </source>
</evidence>
<dbReference type="EMBL" id="CP064942">
    <property type="protein sequence ID" value="QPH54884.1"/>
    <property type="molecule type" value="Genomic_DNA"/>
</dbReference>
<dbReference type="InterPro" id="IPR011837">
    <property type="entry name" value="Glycogen_debranch_GlgX"/>
</dbReference>
<proteinExistence type="inferred from homology"/>
<dbReference type="AlphaFoldDB" id="A0A7S9LTA8"/>
<accession>A0A7S9LTA8</accession>
<keyword evidence="7" id="KW-1185">Reference proteome</keyword>
<dbReference type="Proteomes" id="UP000594800">
    <property type="component" value="Chromosome"/>
</dbReference>
<feature type="domain" description="Glycosyl hydrolase family 13 catalytic" evidence="5">
    <location>
        <begin position="156"/>
        <end position="533"/>
    </location>
</feature>
<dbReference type="NCBIfam" id="TIGR02100">
    <property type="entry name" value="glgX_debranch"/>
    <property type="match status" value="1"/>
</dbReference>
<dbReference type="InterPro" id="IPR017853">
    <property type="entry name" value="GH"/>
</dbReference>
<reference evidence="6 7" key="1">
    <citation type="submission" date="2020-11" db="EMBL/GenBank/DDBJ databases">
        <title>Description of Pontivivens ytuae sp. nov. isolated from deep sea sediment of Mariana Trench.</title>
        <authorList>
            <person name="Wang Z."/>
            <person name="Sun Q.-L."/>
            <person name="Xu X.-D."/>
            <person name="Tang Y.-Z."/>
            <person name="Zhang J."/>
        </authorList>
    </citation>
    <scope>NUCLEOTIDE SEQUENCE [LARGE SCALE GENOMIC DNA]</scope>
    <source>
        <strain evidence="6 7">MT2928</strain>
    </source>
</reference>
<dbReference type="KEGG" id="poz:I0K15_03700"/>
<dbReference type="PANTHER" id="PTHR43002">
    <property type="entry name" value="GLYCOGEN DEBRANCHING ENZYME"/>
    <property type="match status" value="1"/>
</dbReference>
<sequence>MIPPHAPGAVPDATGTRFTVWSEAATVVSVVLTDREVPLDRHDDGWWSAHVPGIGESAPYALRAEGPWAPEAGHRFDATKLLADPYAREFDRPWRYDPALGERGEDTSSLVPRAIVRPRHGGPAPEPVLQPGGVVYEASVRSLTMRHPEIPAHLRGTVAALAHPAIIDHMQSLHVNAIELMPVTAWIDERHLPPLGLTNAWGYNPVTFMAPDCRLCPGGLPELRETVATLRDAGIGTLLDVVFNHTGESDTDGPTVSFRGLANTAYYRHADGGLVNDTGCGNTVACDHPVMRQMILDTLRLFRREVGVDGFRFDLGPVLGRTAEGFDPQAETLRAMREDPEIGSGVLIMEPWDIGPGGYQLGQFGEPFLEWNDRARDDIRRFWKGEGSLGDVATRLAGSSDLFDGEHSRSVDFVAAHDGFTLWDLVSHEHKHNAINGEQNRDGHNGNHSWNNGVEGPTEDAGVDAARRRDVTALLGTLFAARGTVMITAGDEMGRSQQGNNNAYAQDNHITWVDWEGADPEILAAARAYAGARAAAPQLGDPAFLTEETVAWCHPDGSEIADWHGLRALQKRLPGVVVAINGTDETRPFARPPGRWRSVRGWEDLPPRSVDYWLEAET</sequence>
<protein>
    <submittedName>
        <fullName evidence="6">Glycogen debranching protein GlgX</fullName>
    </submittedName>
</protein>
<evidence type="ECO:0000256" key="2">
    <source>
        <dbReference type="ARBA" id="ARBA00022801"/>
    </source>
</evidence>
<evidence type="ECO:0000313" key="7">
    <source>
        <dbReference type="Proteomes" id="UP000594800"/>
    </source>
</evidence>
<dbReference type="InterPro" id="IPR044505">
    <property type="entry name" value="GlgX_Isoamylase_N_E_set"/>
</dbReference>
<evidence type="ECO:0000313" key="6">
    <source>
        <dbReference type="EMBL" id="QPH54884.1"/>
    </source>
</evidence>